<reference evidence="2 3" key="1">
    <citation type="submission" date="2024-04" db="EMBL/GenBank/DDBJ databases">
        <authorList>
            <consortium name="Genoscope - CEA"/>
            <person name="William W."/>
        </authorList>
    </citation>
    <scope>NUCLEOTIDE SEQUENCE [LARGE SCALE GENOMIC DNA]</scope>
</reference>
<evidence type="ECO:0000313" key="3">
    <source>
        <dbReference type="Proteomes" id="UP001497497"/>
    </source>
</evidence>
<name>A0AAV2HKI9_LYMST</name>
<dbReference type="EMBL" id="CAXITT010000120">
    <property type="protein sequence ID" value="CAL1532628.1"/>
    <property type="molecule type" value="Genomic_DNA"/>
</dbReference>
<dbReference type="Proteomes" id="UP001497497">
    <property type="component" value="Unassembled WGS sequence"/>
</dbReference>
<feature type="domain" description="Ig-like" evidence="1">
    <location>
        <begin position="3"/>
        <end position="90"/>
    </location>
</feature>
<organism evidence="2 3">
    <name type="scientific">Lymnaea stagnalis</name>
    <name type="common">Great pond snail</name>
    <name type="synonym">Helix stagnalis</name>
    <dbReference type="NCBI Taxonomy" id="6523"/>
    <lineage>
        <taxon>Eukaryota</taxon>
        <taxon>Metazoa</taxon>
        <taxon>Spiralia</taxon>
        <taxon>Lophotrochozoa</taxon>
        <taxon>Mollusca</taxon>
        <taxon>Gastropoda</taxon>
        <taxon>Heterobranchia</taxon>
        <taxon>Euthyneura</taxon>
        <taxon>Panpulmonata</taxon>
        <taxon>Hygrophila</taxon>
        <taxon>Lymnaeoidea</taxon>
        <taxon>Lymnaeidae</taxon>
        <taxon>Lymnaea</taxon>
    </lineage>
</organism>
<feature type="non-terminal residue" evidence="2">
    <location>
        <position position="1"/>
    </location>
</feature>
<accession>A0AAV2HKI9</accession>
<protein>
    <recommendedName>
        <fullName evidence="1">Ig-like domain-containing protein</fullName>
    </recommendedName>
</protein>
<gene>
    <name evidence="2" type="ORF">GSLYS_00006646001</name>
</gene>
<dbReference type="PROSITE" id="PS50835">
    <property type="entry name" value="IG_LIKE"/>
    <property type="match status" value="1"/>
</dbReference>
<sequence>DNPSVKLKLCNEIVVEETEVKCTCERSDPSLINASIVWYATNRSKDDRMDVIFHNSPSLYLKHYSKKTAYYCKALHTLKRKGMESTAVYSPKVIASVQTIACEKYQLKEVLTAVCQTNQIFPGAECQFLIKYNHIYHIYTEYNITRYTMHTSDDPVYYQT</sequence>
<evidence type="ECO:0000313" key="2">
    <source>
        <dbReference type="EMBL" id="CAL1532628.1"/>
    </source>
</evidence>
<keyword evidence="3" id="KW-1185">Reference proteome</keyword>
<evidence type="ECO:0000259" key="1">
    <source>
        <dbReference type="PROSITE" id="PS50835"/>
    </source>
</evidence>
<comment type="caution">
    <text evidence="2">The sequence shown here is derived from an EMBL/GenBank/DDBJ whole genome shotgun (WGS) entry which is preliminary data.</text>
</comment>
<feature type="non-terminal residue" evidence="2">
    <location>
        <position position="160"/>
    </location>
</feature>
<dbReference type="AlphaFoldDB" id="A0AAV2HKI9"/>
<dbReference type="InterPro" id="IPR007110">
    <property type="entry name" value="Ig-like_dom"/>
</dbReference>
<proteinExistence type="predicted"/>